<reference evidence="3" key="2">
    <citation type="submission" date="2020-09" db="EMBL/GenBank/DDBJ databases">
        <authorList>
            <person name="Sun Q."/>
            <person name="Ohkuma M."/>
        </authorList>
    </citation>
    <scope>NUCLEOTIDE SEQUENCE</scope>
    <source>
        <strain evidence="3">JCM 3276</strain>
    </source>
</reference>
<dbReference type="RefSeq" id="WP_189209050.1">
    <property type="nucleotide sequence ID" value="NZ_BMRB01000001.1"/>
</dbReference>
<feature type="compositionally biased region" description="Polar residues" evidence="1">
    <location>
        <begin position="204"/>
        <end position="217"/>
    </location>
</feature>
<feature type="compositionally biased region" description="Low complexity" evidence="1">
    <location>
        <begin position="232"/>
        <end position="245"/>
    </location>
</feature>
<dbReference type="EMBL" id="BMRB01000001">
    <property type="protein sequence ID" value="GGS19337.1"/>
    <property type="molecule type" value="Genomic_DNA"/>
</dbReference>
<dbReference type="InterPro" id="IPR006311">
    <property type="entry name" value="TAT_signal"/>
</dbReference>
<feature type="signal peptide" evidence="2">
    <location>
        <begin position="1"/>
        <end position="30"/>
    </location>
</feature>
<gene>
    <name evidence="3" type="ORF">GCM10010171_09910</name>
</gene>
<evidence type="ECO:0000313" key="3">
    <source>
        <dbReference type="EMBL" id="GGS19337.1"/>
    </source>
</evidence>
<keyword evidence="2" id="KW-0732">Signal</keyword>
<reference evidence="3" key="1">
    <citation type="journal article" date="2014" name="Int. J. Syst. Evol. Microbiol.">
        <title>Complete genome sequence of Corynebacterium casei LMG S-19264T (=DSM 44701T), isolated from a smear-ripened cheese.</title>
        <authorList>
            <consortium name="US DOE Joint Genome Institute (JGI-PGF)"/>
            <person name="Walter F."/>
            <person name="Albersmeier A."/>
            <person name="Kalinowski J."/>
            <person name="Ruckert C."/>
        </authorList>
    </citation>
    <scope>NUCLEOTIDE SEQUENCE</scope>
    <source>
        <strain evidence="3">JCM 3276</strain>
    </source>
</reference>
<evidence type="ECO:0000313" key="4">
    <source>
        <dbReference type="Proteomes" id="UP000660680"/>
    </source>
</evidence>
<dbReference type="PROSITE" id="PS51318">
    <property type="entry name" value="TAT"/>
    <property type="match status" value="1"/>
</dbReference>
<sequence length="252" mass="24935">MDPVRTGRTATRRLFARALLVLGGAAAAWALGTATAAADTGVDLVADLGAVVESAPERVLTHDGVAVVESALTHLHVEDGAKAAVDRFDEVGETVAEHFGHAAPGQQVDDLLPSLPDLSPLPGSAAADGPLAVAPEPGRPVAVPAAGGQRHGEPGASADTSADARSVTRRGPPESSVEKPITQHGNGTPLAPLTLPAPAHSGHTGASTGDAPQSGLLSTAPLATEPALAHTPSAARADEPAAVPAQPGVTPD</sequence>
<protein>
    <submittedName>
        <fullName evidence="3">Uncharacterized protein</fullName>
    </submittedName>
</protein>
<feature type="compositionally biased region" description="Low complexity" evidence="1">
    <location>
        <begin position="188"/>
        <end position="199"/>
    </location>
</feature>
<comment type="caution">
    <text evidence="3">The sequence shown here is derived from an EMBL/GenBank/DDBJ whole genome shotgun (WGS) entry which is preliminary data.</text>
</comment>
<feature type="compositionally biased region" description="Low complexity" evidence="1">
    <location>
        <begin position="109"/>
        <end position="127"/>
    </location>
</feature>
<proteinExistence type="predicted"/>
<feature type="chain" id="PRO_5038382148" evidence="2">
    <location>
        <begin position="31"/>
        <end position="252"/>
    </location>
</feature>
<dbReference type="Proteomes" id="UP000660680">
    <property type="component" value="Unassembled WGS sequence"/>
</dbReference>
<feature type="region of interest" description="Disordered" evidence="1">
    <location>
        <begin position="105"/>
        <end position="252"/>
    </location>
</feature>
<keyword evidence="4" id="KW-1185">Reference proteome</keyword>
<dbReference type="AlphaFoldDB" id="A0A918G544"/>
<name>A0A918G544_9PSEU</name>
<accession>A0A918G544</accession>
<organism evidence="3 4">
    <name type="scientific">Actinokineospora fastidiosa</name>
    <dbReference type="NCBI Taxonomy" id="1816"/>
    <lineage>
        <taxon>Bacteria</taxon>
        <taxon>Bacillati</taxon>
        <taxon>Actinomycetota</taxon>
        <taxon>Actinomycetes</taxon>
        <taxon>Pseudonocardiales</taxon>
        <taxon>Pseudonocardiaceae</taxon>
        <taxon>Actinokineospora</taxon>
    </lineage>
</organism>
<evidence type="ECO:0000256" key="2">
    <source>
        <dbReference type="SAM" id="SignalP"/>
    </source>
</evidence>
<evidence type="ECO:0000256" key="1">
    <source>
        <dbReference type="SAM" id="MobiDB-lite"/>
    </source>
</evidence>